<sequence>MPSADRIAPIRGADHAAVLDAALEARAGGRVPLVGDERWTQDHWDAVVRTVRSHGVPPEADWATFTSGSAGSPRVVLRTEASWRTAYPAVTALLDARAGDRMLIPVHPVSSMALNAAAHARATGLGVCVPAGARLRAADLTGLAGSGGPDLMHGTPWQLRDLVDLLDAGTGTVLRSVLVGGDRLDPALAARARAHGLRVASYFGAAELSYVAADTGDGLLPLDGVDVQVRDGVLWVRTPQRALGTVGADGHLTAGPLQDDDGWVTVGDRARLQDGVLVPAGRADEAILTAGATVVPADVEAVLGGIEGVQAALVVGRPDTLLGQRVAAYLEPAPGAVLDAAALRRIRSAAGERLAVAQRPRHWRTVPELPRTGSGKVRRLDAGQAEALAVRPDASPAEGRA</sequence>
<dbReference type="EMBL" id="JBHMFI010000001">
    <property type="protein sequence ID" value="MFB9072522.1"/>
    <property type="molecule type" value="Genomic_DNA"/>
</dbReference>
<gene>
    <name evidence="1" type="ORF">ACFFX0_15490</name>
</gene>
<accession>A0ABV5G0R4</accession>
<dbReference type="InterPro" id="IPR042099">
    <property type="entry name" value="ANL_N_sf"/>
</dbReference>
<dbReference type="Proteomes" id="UP001589575">
    <property type="component" value="Unassembled WGS sequence"/>
</dbReference>
<dbReference type="InterPro" id="IPR000873">
    <property type="entry name" value="AMP-dep_synth/lig_dom"/>
</dbReference>
<protein>
    <submittedName>
        <fullName evidence="1">AMP-binding protein</fullName>
    </submittedName>
</protein>
<name>A0ABV5G0R4_9MICC</name>
<organism evidence="1 2">
    <name type="scientific">Citricoccus parietis</name>
    <dbReference type="NCBI Taxonomy" id="592307"/>
    <lineage>
        <taxon>Bacteria</taxon>
        <taxon>Bacillati</taxon>
        <taxon>Actinomycetota</taxon>
        <taxon>Actinomycetes</taxon>
        <taxon>Micrococcales</taxon>
        <taxon>Micrococcaceae</taxon>
        <taxon>Citricoccus</taxon>
    </lineage>
</organism>
<dbReference type="Pfam" id="PF00501">
    <property type="entry name" value="AMP-binding"/>
    <property type="match status" value="1"/>
</dbReference>
<dbReference type="Pfam" id="PF13193">
    <property type="entry name" value="AMP-binding_C"/>
    <property type="match status" value="1"/>
</dbReference>
<dbReference type="InterPro" id="IPR045851">
    <property type="entry name" value="AMP-bd_C_sf"/>
</dbReference>
<dbReference type="SUPFAM" id="SSF56801">
    <property type="entry name" value="Acetyl-CoA synthetase-like"/>
    <property type="match status" value="1"/>
</dbReference>
<dbReference type="PANTHER" id="PTHR43767">
    <property type="entry name" value="LONG-CHAIN-FATTY-ACID--COA LIGASE"/>
    <property type="match status" value="1"/>
</dbReference>
<dbReference type="PANTHER" id="PTHR43767:SF1">
    <property type="entry name" value="NONRIBOSOMAL PEPTIDE SYNTHASE PES1 (EUROFUNG)-RELATED"/>
    <property type="match status" value="1"/>
</dbReference>
<keyword evidence="2" id="KW-1185">Reference proteome</keyword>
<evidence type="ECO:0000313" key="2">
    <source>
        <dbReference type="Proteomes" id="UP001589575"/>
    </source>
</evidence>
<proteinExistence type="predicted"/>
<dbReference type="InterPro" id="IPR050237">
    <property type="entry name" value="ATP-dep_AMP-bd_enzyme"/>
</dbReference>
<comment type="caution">
    <text evidence="1">The sequence shown here is derived from an EMBL/GenBank/DDBJ whole genome shotgun (WGS) entry which is preliminary data.</text>
</comment>
<evidence type="ECO:0000313" key="1">
    <source>
        <dbReference type="EMBL" id="MFB9072522.1"/>
    </source>
</evidence>
<reference evidence="1 2" key="1">
    <citation type="submission" date="2024-09" db="EMBL/GenBank/DDBJ databases">
        <authorList>
            <person name="Sun Q."/>
            <person name="Mori K."/>
        </authorList>
    </citation>
    <scope>NUCLEOTIDE SEQUENCE [LARGE SCALE GENOMIC DNA]</scope>
    <source>
        <strain evidence="1 2">CCM 7609</strain>
    </source>
</reference>
<dbReference type="Gene3D" id="3.30.300.30">
    <property type="match status" value="1"/>
</dbReference>
<dbReference type="Gene3D" id="3.40.50.12780">
    <property type="entry name" value="N-terminal domain of ligase-like"/>
    <property type="match status" value="1"/>
</dbReference>
<dbReference type="InterPro" id="IPR025110">
    <property type="entry name" value="AMP-bd_C"/>
</dbReference>